<dbReference type="InterPro" id="IPR017853">
    <property type="entry name" value="GH"/>
</dbReference>
<organism evidence="3 4">
    <name type="scientific">Oligosphaera ethanolica</name>
    <dbReference type="NCBI Taxonomy" id="760260"/>
    <lineage>
        <taxon>Bacteria</taxon>
        <taxon>Pseudomonadati</taxon>
        <taxon>Lentisphaerota</taxon>
        <taxon>Oligosphaeria</taxon>
        <taxon>Oligosphaerales</taxon>
        <taxon>Oligosphaeraceae</taxon>
        <taxon>Oligosphaera</taxon>
    </lineage>
</organism>
<dbReference type="Gene3D" id="3.20.20.80">
    <property type="entry name" value="Glycosidases"/>
    <property type="match status" value="1"/>
</dbReference>
<dbReference type="SUPFAM" id="SSF51445">
    <property type="entry name" value="(Trans)glycosidases"/>
    <property type="match status" value="1"/>
</dbReference>
<dbReference type="AlphaFoldDB" id="A0AAE3VD85"/>
<keyword evidence="4" id="KW-1185">Reference proteome</keyword>
<dbReference type="Pfam" id="PF02638">
    <property type="entry name" value="GHL10"/>
    <property type="match status" value="1"/>
</dbReference>
<proteinExistence type="predicted"/>
<reference evidence="3" key="1">
    <citation type="submission" date="2023-07" db="EMBL/GenBank/DDBJ databases">
        <title>Genomic Encyclopedia of Type Strains, Phase IV (KMG-IV): sequencing the most valuable type-strain genomes for metagenomic binning, comparative biology and taxonomic classification.</title>
        <authorList>
            <person name="Goeker M."/>
        </authorList>
    </citation>
    <scope>NUCLEOTIDE SEQUENCE</scope>
    <source>
        <strain evidence="3">DSM 24202</strain>
    </source>
</reference>
<protein>
    <submittedName>
        <fullName evidence="3">Uncharacterized lipoprotein YddW (UPF0748 family)</fullName>
    </submittedName>
</protein>
<dbReference type="InterPro" id="IPR003790">
    <property type="entry name" value="GHL10"/>
</dbReference>
<gene>
    <name evidence="3" type="ORF">J3R75_000469</name>
</gene>
<dbReference type="InterPro" id="IPR029062">
    <property type="entry name" value="Class_I_gatase-like"/>
</dbReference>
<dbReference type="EMBL" id="JAUSVL010000001">
    <property type="protein sequence ID" value="MDQ0288362.1"/>
    <property type="molecule type" value="Genomic_DNA"/>
</dbReference>
<name>A0AAE3VD85_9BACT</name>
<dbReference type="CDD" id="cd03143">
    <property type="entry name" value="A4_beta-galactosidase_middle_domain"/>
    <property type="match status" value="1"/>
</dbReference>
<feature type="domain" description="Glycosyl hydrolase-like 10" evidence="2">
    <location>
        <begin position="309"/>
        <end position="565"/>
    </location>
</feature>
<dbReference type="Proteomes" id="UP001238163">
    <property type="component" value="Unassembled WGS sequence"/>
</dbReference>
<comment type="caution">
    <text evidence="3">The sequence shown here is derived from an EMBL/GenBank/DDBJ whole genome shotgun (WGS) entry which is preliminary data.</text>
</comment>
<dbReference type="Gene3D" id="3.40.50.880">
    <property type="match status" value="2"/>
</dbReference>
<dbReference type="PANTHER" id="PTHR43405:SF1">
    <property type="entry name" value="GLYCOSYL HYDROLASE DIGH"/>
    <property type="match status" value="1"/>
</dbReference>
<keyword evidence="3" id="KW-0449">Lipoprotein</keyword>
<sequence>MSFRKVIFVLALMLAWVGMAQDLVLLQGMARGSTSQFERDRYFAVFRRNYEALGVKFKILQDDAVTVEALGGAKLVVLPYNAPLPAGSLAALTAFVAQGGKLAVFYHSDPALLSLLGIDRVTYCGGDNMKGAASIRFTVGALAFAPEVLPHPSWNIMEPMLKAGSAAKVIGHFISADGQDMKRAAVVLSGSGLYFAHVLLTEDAGASRRFLMALAGHFIPGLWEQAVQARLDKLGKVGGLNGMDDLQARLRQLNHEEGNRLLVQARSCLDGAQNFRSQRRYGDALAKAEEALALTRRAYVVSSPSRSGELRGVWIHSAYGIADWGWDKTVKVLADQGFNAIFPNMLWGYVADYPSEVLPVHPQVATAGDQIQLCLDACRKYGLEMHVWKVNWNMGGHTPEELRQQMVAAGRTQMTNDGKETRYLAPHIQENFDLEVAAMLEVARKYPVDGIHFDYIRYPGADADFSPSAREAFEAVLGRVVPEWPKDCMSGGALRREYNTWRSNNISRLVETVYREAKKIRPDVMVSAAVFPNWDSAPHSIAQQSDEWVAKGWLDFICPMNYTVSNTALERDLRRQLASVGQRMPLYAGLGSFLHEDAALTTEQIQLSRRLGAAGVICFQHSRGFAENFLPDLGSGPTSQATGKLLPHRWPAIRFTRVGVAAGAERDYVEVGERVEWRVAPAAGVGLAHGVTVALANDGEHSEEPVTVRMRGRELHCSFTPARAGAFQVELSDKQWGLFARSPALAVLSADELAERRLQEGPPVFRGEGGLRVGVWHHDAYGAAIILAALNAEGGFDAAPLYNLKAASLQACQVVILPQPRSKGEQFRGEEYKLLLRDYVSGGGRLLVTHALVGIRGYPNAFPELVAAALEPALPGAEWRLKGRHPATVGLGPETFKSTFGDRIVMTPGAMGRVIAEAPGGEAVMVVGQVGKGRYAACGLGLAIGPKDKDCELSAAERTLLLSTLRWLGERAPMPRDK</sequence>
<evidence type="ECO:0000256" key="1">
    <source>
        <dbReference type="ARBA" id="ARBA00022729"/>
    </source>
</evidence>
<keyword evidence="1" id="KW-0732">Signal</keyword>
<dbReference type="RefSeq" id="WP_307259687.1">
    <property type="nucleotide sequence ID" value="NZ_JAUSVL010000001.1"/>
</dbReference>
<dbReference type="PANTHER" id="PTHR43405">
    <property type="entry name" value="GLYCOSYL HYDROLASE DIGH"/>
    <property type="match status" value="1"/>
</dbReference>
<accession>A0AAE3VD85</accession>
<dbReference type="SUPFAM" id="SSF52317">
    <property type="entry name" value="Class I glutamine amidotransferase-like"/>
    <property type="match status" value="1"/>
</dbReference>
<dbReference type="InterPro" id="IPR052177">
    <property type="entry name" value="Divisome_Glycosyl_Hydrolase"/>
</dbReference>
<evidence type="ECO:0000313" key="4">
    <source>
        <dbReference type="Proteomes" id="UP001238163"/>
    </source>
</evidence>
<evidence type="ECO:0000259" key="2">
    <source>
        <dbReference type="Pfam" id="PF02638"/>
    </source>
</evidence>
<evidence type="ECO:0000313" key="3">
    <source>
        <dbReference type="EMBL" id="MDQ0288362.1"/>
    </source>
</evidence>